<dbReference type="InterPro" id="IPR000813">
    <property type="entry name" value="7Fe_ferredoxin"/>
</dbReference>
<name>A0A8H2JJC4_9GAMM</name>
<dbReference type="NCBIfam" id="NF045490">
    <property type="entry name" value="FdxA_Protbact"/>
    <property type="match status" value="1"/>
</dbReference>
<evidence type="ECO:0000313" key="14">
    <source>
        <dbReference type="Proteomes" id="UP000307702"/>
    </source>
</evidence>
<dbReference type="Pfam" id="PF11953">
    <property type="entry name" value="DUF3470"/>
    <property type="match status" value="1"/>
</dbReference>
<keyword evidence="3 11" id="KW-0813">Transport</keyword>
<dbReference type="SUPFAM" id="SSF54862">
    <property type="entry name" value="4Fe-4S ferredoxins"/>
    <property type="match status" value="1"/>
</dbReference>
<evidence type="ECO:0000256" key="11">
    <source>
        <dbReference type="RuleBase" id="RU364098"/>
    </source>
</evidence>
<evidence type="ECO:0000256" key="8">
    <source>
        <dbReference type="ARBA" id="ARBA00023004"/>
    </source>
</evidence>
<dbReference type="GO" id="GO:0046872">
    <property type="term" value="F:metal ion binding"/>
    <property type="evidence" value="ECO:0007669"/>
    <property type="project" value="UniProtKB-KW"/>
</dbReference>
<evidence type="ECO:0000256" key="3">
    <source>
        <dbReference type="ARBA" id="ARBA00022448"/>
    </source>
</evidence>
<comment type="caution">
    <text evidence="13">The sequence shown here is derived from an EMBL/GenBank/DDBJ whole genome shotgun (WGS) entry which is preliminary data.</text>
</comment>
<keyword evidence="10 11" id="KW-0003">3Fe-4S</keyword>
<dbReference type="PRINTS" id="PR00354">
    <property type="entry name" value="7FE8SFRDOXIN"/>
</dbReference>
<dbReference type="PROSITE" id="PS51379">
    <property type="entry name" value="4FE4S_FER_2"/>
    <property type="match status" value="2"/>
</dbReference>
<feature type="domain" description="4Fe-4S ferredoxin-type" evidence="12">
    <location>
        <begin position="31"/>
        <end position="60"/>
    </location>
</feature>
<dbReference type="GO" id="GO:0051538">
    <property type="term" value="F:3 iron, 4 sulfur cluster binding"/>
    <property type="evidence" value="ECO:0007669"/>
    <property type="project" value="UniProtKB-KW"/>
</dbReference>
<evidence type="ECO:0000256" key="4">
    <source>
        <dbReference type="ARBA" id="ARBA00022485"/>
    </source>
</evidence>
<evidence type="ECO:0000313" key="13">
    <source>
        <dbReference type="EMBL" id="TMM41944.1"/>
    </source>
</evidence>
<evidence type="ECO:0000259" key="12">
    <source>
        <dbReference type="PROSITE" id="PS51379"/>
    </source>
</evidence>
<evidence type="ECO:0000256" key="1">
    <source>
        <dbReference type="ARBA" id="ARBA00001927"/>
    </source>
</evidence>
<keyword evidence="8 11" id="KW-0408">Iron</keyword>
<evidence type="ECO:0000256" key="6">
    <source>
        <dbReference type="ARBA" id="ARBA00022737"/>
    </source>
</evidence>
<keyword evidence="5 11" id="KW-0479">Metal-binding</keyword>
<proteinExistence type="predicted"/>
<dbReference type="EMBL" id="SZVP01000020">
    <property type="protein sequence ID" value="TMM41944.1"/>
    <property type="molecule type" value="Genomic_DNA"/>
</dbReference>
<dbReference type="InterPro" id="IPR017896">
    <property type="entry name" value="4Fe4S_Fe-S-bd"/>
</dbReference>
<feature type="domain" description="4Fe-4S ferredoxin-type" evidence="12">
    <location>
        <begin position="1"/>
        <end position="30"/>
    </location>
</feature>
<keyword evidence="4 11" id="KW-0004">4Fe-4S</keyword>
<dbReference type="Gene3D" id="3.30.70.20">
    <property type="match status" value="1"/>
</dbReference>
<dbReference type="PANTHER" id="PTHR42859">
    <property type="entry name" value="OXIDOREDUCTASE"/>
    <property type="match status" value="1"/>
</dbReference>
<dbReference type="GO" id="GO:0051539">
    <property type="term" value="F:4 iron, 4 sulfur cluster binding"/>
    <property type="evidence" value="ECO:0007669"/>
    <property type="project" value="UniProtKB-KW"/>
</dbReference>
<dbReference type="InterPro" id="IPR054829">
    <property type="entry name" value="FdxA"/>
</dbReference>
<dbReference type="GO" id="GO:0009055">
    <property type="term" value="F:electron transfer activity"/>
    <property type="evidence" value="ECO:0007669"/>
    <property type="project" value="InterPro"/>
</dbReference>
<gene>
    <name evidence="13" type="ORF">FCS21_15255</name>
</gene>
<dbReference type="Proteomes" id="UP000307702">
    <property type="component" value="Unassembled WGS sequence"/>
</dbReference>
<sequence length="112" mass="12589">MAFVVTDNCILCKYTDCVAVCPADAFYEGPNFLVINPDDCIDCDLCPVECPADAIYQEDEVPTDQQEFIELNAELAKHWPRITEVKAPLAQAKKWDGVPDKIQYLDTQTDES</sequence>
<protein>
    <recommendedName>
        <fullName evidence="11">Ferredoxin</fullName>
    </recommendedName>
</protein>
<dbReference type="AlphaFoldDB" id="A0A8H2JJC4"/>
<organism evidence="13 14">
    <name type="scientific">Colwellia ponticola</name>
    <dbReference type="NCBI Taxonomy" id="2304625"/>
    <lineage>
        <taxon>Bacteria</taxon>
        <taxon>Pseudomonadati</taxon>
        <taxon>Pseudomonadota</taxon>
        <taxon>Gammaproteobacteria</taxon>
        <taxon>Alteromonadales</taxon>
        <taxon>Colwelliaceae</taxon>
        <taxon>Colwellia</taxon>
    </lineage>
</organism>
<keyword evidence="9 11" id="KW-0411">Iron-sulfur</keyword>
<evidence type="ECO:0000256" key="10">
    <source>
        <dbReference type="ARBA" id="ARBA00023291"/>
    </source>
</evidence>
<evidence type="ECO:0000256" key="9">
    <source>
        <dbReference type="ARBA" id="ARBA00023014"/>
    </source>
</evidence>
<keyword evidence="14" id="KW-1185">Reference proteome</keyword>
<accession>A0A8H2JJC4</accession>
<comment type="function">
    <text evidence="11">Ferredoxins are iron-sulfur proteins that transfer electrons in a wide variety of metabolic reactions.</text>
</comment>
<reference evidence="13 14" key="1">
    <citation type="submission" date="2019-05" db="EMBL/GenBank/DDBJ databases">
        <title>Colwellia ponticola sp. nov., isolated from seawater.</title>
        <authorList>
            <person name="Yoon J.-H."/>
        </authorList>
    </citation>
    <scope>NUCLEOTIDE SEQUENCE [LARGE SCALE GENOMIC DNA]</scope>
    <source>
        <strain evidence="13 14">OISW-25</strain>
    </source>
</reference>
<keyword evidence="6 11" id="KW-0677">Repeat</keyword>
<keyword evidence="7 11" id="KW-0249">Electron transport</keyword>
<dbReference type="PANTHER" id="PTHR42859:SF2">
    <property type="entry name" value="FERREDOXIN"/>
    <property type="match status" value="1"/>
</dbReference>
<dbReference type="RefSeq" id="WP_138624403.1">
    <property type="nucleotide sequence ID" value="NZ_SZVP01000020.1"/>
</dbReference>
<dbReference type="OrthoDB" id="9803397at2"/>
<comment type="cofactor">
    <cofactor evidence="2 11">
        <name>[4Fe-4S] cluster</name>
        <dbReference type="ChEBI" id="CHEBI:49883"/>
    </cofactor>
</comment>
<evidence type="ECO:0000256" key="5">
    <source>
        <dbReference type="ARBA" id="ARBA00022723"/>
    </source>
</evidence>
<evidence type="ECO:0000256" key="7">
    <source>
        <dbReference type="ARBA" id="ARBA00022982"/>
    </source>
</evidence>
<comment type="cofactor">
    <cofactor evidence="1 11">
        <name>[3Fe-4S] cluster</name>
        <dbReference type="ChEBI" id="CHEBI:21137"/>
    </cofactor>
</comment>
<evidence type="ECO:0000256" key="2">
    <source>
        <dbReference type="ARBA" id="ARBA00001966"/>
    </source>
</evidence>
<dbReference type="InterPro" id="IPR022569">
    <property type="entry name" value="Fd_C"/>
</dbReference>
<dbReference type="InterPro" id="IPR050294">
    <property type="entry name" value="RnfB_subfamily"/>
</dbReference>